<accession>A0A6P1YRL2</accession>
<dbReference type="Proteomes" id="UP000464751">
    <property type="component" value="Chromosome"/>
</dbReference>
<dbReference type="PANTHER" id="PTHR47637:SF1">
    <property type="entry name" value="CHAPERONE SURA"/>
    <property type="match status" value="1"/>
</dbReference>
<dbReference type="SUPFAM" id="SSF109998">
    <property type="entry name" value="Triger factor/SurA peptide-binding domain-like"/>
    <property type="match status" value="1"/>
</dbReference>
<dbReference type="AlphaFoldDB" id="A0A6P1YRL2"/>
<gene>
    <name evidence="4" type="ORF">G3A50_01475</name>
</gene>
<sequence length="323" mass="35854">MARKLSGRRTGGGFRALRFAPALIAGLLVVAGVSALPSPVQAQQILVMVQGQPITSFDVTQWIRLMKLTERRNLSQKQALDELIDQRLKIFTAERYGIKADREEVDKMFASMASRNGRSAEQLTSGLAQQGLSANSLKTKMQADYVWNSYVRGRFSSVATIRDSDVFAAMEDQGEDLTKAQRTTEYTVRQIVLVVSRTAPASQRSQRLAEANALRKSFTDCESGVAAARSMRETVVREPVIRTSADMSAPVRKIMNDIPIGQTTAPEVTQAGIELIAVCGRREIVGESVRKKEVRNELQSKQMDTLSKRLLEEARKAAMIQYR</sequence>
<keyword evidence="2" id="KW-0697">Rotamase</keyword>
<dbReference type="GO" id="GO:0003755">
    <property type="term" value="F:peptidyl-prolyl cis-trans isomerase activity"/>
    <property type="evidence" value="ECO:0007669"/>
    <property type="project" value="UniProtKB-KW"/>
</dbReference>
<keyword evidence="5" id="KW-1185">Reference proteome</keyword>
<name>A0A6P1YRL2_9HYPH</name>
<dbReference type="Pfam" id="PF09312">
    <property type="entry name" value="SurA_N"/>
    <property type="match status" value="1"/>
</dbReference>
<dbReference type="EMBL" id="CP048630">
    <property type="protein sequence ID" value="QIB36029.1"/>
    <property type="molecule type" value="Genomic_DNA"/>
</dbReference>
<evidence type="ECO:0000313" key="5">
    <source>
        <dbReference type="Proteomes" id="UP000464751"/>
    </source>
</evidence>
<reference evidence="4 5" key="1">
    <citation type="submission" date="2020-02" db="EMBL/GenBank/DDBJ databases">
        <authorList>
            <person name="Li G."/>
        </authorList>
    </citation>
    <scope>NUCLEOTIDE SEQUENCE [LARGE SCALE GENOMIC DNA]</scope>
    <source>
        <strain evidence="4 5">DSM 102029</strain>
    </source>
</reference>
<dbReference type="InterPro" id="IPR027304">
    <property type="entry name" value="Trigger_fact/SurA_dom_sf"/>
</dbReference>
<keyword evidence="4" id="KW-0413">Isomerase</keyword>
<organism evidence="4 5">
    <name type="scientific">Ancylobacter pratisalsi</name>
    <dbReference type="NCBI Taxonomy" id="1745854"/>
    <lineage>
        <taxon>Bacteria</taxon>
        <taxon>Pseudomonadati</taxon>
        <taxon>Pseudomonadota</taxon>
        <taxon>Alphaproteobacteria</taxon>
        <taxon>Hyphomicrobiales</taxon>
        <taxon>Xanthobacteraceae</taxon>
        <taxon>Ancylobacter</taxon>
    </lineage>
</organism>
<protein>
    <submittedName>
        <fullName evidence="4">Peptidylprolyl isomerase</fullName>
    </submittedName>
</protein>
<dbReference type="InterPro" id="IPR050280">
    <property type="entry name" value="OMP_Chaperone_SurA"/>
</dbReference>
<dbReference type="InterPro" id="IPR015391">
    <property type="entry name" value="SurA_N"/>
</dbReference>
<dbReference type="KEGG" id="apra:G3A50_01475"/>
<evidence type="ECO:0000256" key="1">
    <source>
        <dbReference type="ARBA" id="ARBA00022729"/>
    </source>
</evidence>
<feature type="domain" description="SurA N-terminal" evidence="3">
    <location>
        <begin position="75"/>
        <end position="142"/>
    </location>
</feature>
<evidence type="ECO:0000259" key="3">
    <source>
        <dbReference type="Pfam" id="PF09312"/>
    </source>
</evidence>
<dbReference type="PANTHER" id="PTHR47637">
    <property type="entry name" value="CHAPERONE SURA"/>
    <property type="match status" value="1"/>
</dbReference>
<evidence type="ECO:0000313" key="4">
    <source>
        <dbReference type="EMBL" id="QIB36029.1"/>
    </source>
</evidence>
<evidence type="ECO:0000256" key="2">
    <source>
        <dbReference type="ARBA" id="ARBA00023110"/>
    </source>
</evidence>
<dbReference type="SUPFAM" id="SSF54534">
    <property type="entry name" value="FKBP-like"/>
    <property type="match status" value="1"/>
</dbReference>
<dbReference type="Gene3D" id="1.10.4030.10">
    <property type="entry name" value="Porin chaperone SurA, peptide-binding domain"/>
    <property type="match status" value="1"/>
</dbReference>
<proteinExistence type="predicted"/>
<keyword evidence="1" id="KW-0732">Signal</keyword>